<gene>
    <name evidence="2" type="ORF">Tco_0747626</name>
</gene>
<evidence type="ECO:0000313" key="3">
    <source>
        <dbReference type="Proteomes" id="UP001151760"/>
    </source>
</evidence>
<keyword evidence="3" id="KW-1185">Reference proteome</keyword>
<reference evidence="2" key="2">
    <citation type="submission" date="2022-01" db="EMBL/GenBank/DDBJ databases">
        <authorList>
            <person name="Yamashiro T."/>
            <person name="Shiraishi A."/>
            <person name="Satake H."/>
            <person name="Nakayama K."/>
        </authorList>
    </citation>
    <scope>NUCLEOTIDE SEQUENCE</scope>
</reference>
<dbReference type="EMBL" id="BQNB010010721">
    <property type="protein sequence ID" value="GJS81085.1"/>
    <property type="molecule type" value="Genomic_DNA"/>
</dbReference>
<name>A0ABQ4YVS3_9ASTR</name>
<evidence type="ECO:0000313" key="2">
    <source>
        <dbReference type="EMBL" id="GJS81085.1"/>
    </source>
</evidence>
<organism evidence="2 3">
    <name type="scientific">Tanacetum coccineum</name>
    <dbReference type="NCBI Taxonomy" id="301880"/>
    <lineage>
        <taxon>Eukaryota</taxon>
        <taxon>Viridiplantae</taxon>
        <taxon>Streptophyta</taxon>
        <taxon>Embryophyta</taxon>
        <taxon>Tracheophyta</taxon>
        <taxon>Spermatophyta</taxon>
        <taxon>Magnoliopsida</taxon>
        <taxon>eudicotyledons</taxon>
        <taxon>Gunneridae</taxon>
        <taxon>Pentapetalae</taxon>
        <taxon>asterids</taxon>
        <taxon>campanulids</taxon>
        <taxon>Asterales</taxon>
        <taxon>Asteraceae</taxon>
        <taxon>Asteroideae</taxon>
        <taxon>Anthemideae</taxon>
        <taxon>Anthemidinae</taxon>
        <taxon>Tanacetum</taxon>
    </lineage>
</organism>
<dbReference type="Proteomes" id="UP001151760">
    <property type="component" value="Unassembled WGS sequence"/>
</dbReference>
<evidence type="ECO:0000256" key="1">
    <source>
        <dbReference type="SAM" id="MobiDB-lite"/>
    </source>
</evidence>
<accession>A0ABQ4YVS3</accession>
<proteinExistence type="predicted"/>
<feature type="region of interest" description="Disordered" evidence="1">
    <location>
        <begin position="55"/>
        <end position="80"/>
    </location>
</feature>
<reference evidence="2" key="1">
    <citation type="journal article" date="2022" name="Int. J. Mol. Sci.">
        <title>Draft Genome of Tanacetum Coccineum: Genomic Comparison of Closely Related Tanacetum-Family Plants.</title>
        <authorList>
            <person name="Yamashiro T."/>
            <person name="Shiraishi A."/>
            <person name="Nakayama K."/>
            <person name="Satake H."/>
        </authorList>
    </citation>
    <scope>NUCLEOTIDE SEQUENCE</scope>
</reference>
<protein>
    <submittedName>
        <fullName evidence="2">Uncharacterized protein</fullName>
    </submittedName>
</protein>
<sequence length="80" mass="9014">MALCFCGLPAVTRTSRTDANPGCQVPGSHRLKSNVVFIWLVWIIPWCPKEIEDNTRVTDIQKKDKNKAKQTKPSTGMERA</sequence>
<comment type="caution">
    <text evidence="2">The sequence shown here is derived from an EMBL/GenBank/DDBJ whole genome shotgun (WGS) entry which is preliminary data.</text>
</comment>